<evidence type="ECO:0000259" key="11">
    <source>
        <dbReference type="Pfam" id="PF08245"/>
    </source>
</evidence>
<feature type="binding site" evidence="7">
    <location>
        <begin position="153"/>
        <end position="154"/>
    </location>
    <ligand>
        <name>UDP-N-acetyl-alpha-D-muramoyl-L-alanyl-D-glutamate</name>
        <dbReference type="ChEBI" id="CHEBI:83900"/>
    </ligand>
</feature>
<dbReference type="Pfam" id="PF08245">
    <property type="entry name" value="Mur_ligase_M"/>
    <property type="match status" value="1"/>
</dbReference>
<dbReference type="PANTHER" id="PTHR23135">
    <property type="entry name" value="MUR LIGASE FAMILY MEMBER"/>
    <property type="match status" value="1"/>
</dbReference>
<dbReference type="InterPro" id="IPR035911">
    <property type="entry name" value="MurE/MurF_N"/>
</dbReference>
<dbReference type="HAMAP" id="MF_00208">
    <property type="entry name" value="MurE"/>
    <property type="match status" value="1"/>
</dbReference>
<dbReference type="Proteomes" id="UP000782117">
    <property type="component" value="Unassembled WGS sequence"/>
</dbReference>
<comment type="catalytic activity">
    <reaction evidence="7">
        <text>UDP-N-acetyl-alpha-D-muramoyl-L-alanyl-D-glutamate + meso-2,6-diaminopimelate + ATP = UDP-N-acetyl-alpha-D-muramoyl-L-alanyl-gamma-D-glutamyl-meso-2,6-diaminopimelate + ADP + phosphate + H(+)</text>
        <dbReference type="Rhea" id="RHEA:23676"/>
        <dbReference type="ChEBI" id="CHEBI:15378"/>
        <dbReference type="ChEBI" id="CHEBI:30616"/>
        <dbReference type="ChEBI" id="CHEBI:43474"/>
        <dbReference type="ChEBI" id="CHEBI:57791"/>
        <dbReference type="ChEBI" id="CHEBI:83900"/>
        <dbReference type="ChEBI" id="CHEBI:83905"/>
        <dbReference type="ChEBI" id="CHEBI:456216"/>
        <dbReference type="EC" id="6.3.2.13"/>
    </reaction>
</comment>
<dbReference type="InterPro" id="IPR013221">
    <property type="entry name" value="Mur_ligase_cen"/>
</dbReference>
<evidence type="ECO:0000256" key="8">
    <source>
        <dbReference type="RuleBase" id="RU004135"/>
    </source>
</evidence>
<feature type="domain" description="Mur ligase central" evidence="11">
    <location>
        <begin position="109"/>
        <end position="305"/>
    </location>
</feature>
<dbReference type="InterPro" id="IPR005761">
    <property type="entry name" value="UDP-N-AcMur-Glu-dNH2Pim_ligase"/>
</dbReference>
<dbReference type="EC" id="6.3.2.13" evidence="7"/>
<keyword evidence="7" id="KW-0460">Magnesium</keyword>
<evidence type="ECO:0000259" key="9">
    <source>
        <dbReference type="Pfam" id="PF01225"/>
    </source>
</evidence>
<evidence type="ECO:0000256" key="4">
    <source>
        <dbReference type="ARBA" id="ARBA00022984"/>
    </source>
</evidence>
<keyword evidence="3 7" id="KW-0133">Cell shape</keyword>
<comment type="cofactor">
    <cofactor evidence="7">
        <name>Mg(2+)</name>
        <dbReference type="ChEBI" id="CHEBI:18420"/>
    </cofactor>
</comment>
<dbReference type="Gene3D" id="3.90.190.20">
    <property type="entry name" value="Mur ligase, C-terminal domain"/>
    <property type="match status" value="1"/>
</dbReference>
<evidence type="ECO:0000259" key="10">
    <source>
        <dbReference type="Pfam" id="PF02875"/>
    </source>
</evidence>
<keyword evidence="7" id="KW-0067">ATP-binding</keyword>
<feature type="binding site" evidence="7">
    <location>
        <begin position="111"/>
        <end position="117"/>
    </location>
    <ligand>
        <name>ATP</name>
        <dbReference type="ChEBI" id="CHEBI:30616"/>
    </ligand>
</feature>
<dbReference type="SUPFAM" id="SSF53623">
    <property type="entry name" value="MurD-like peptide ligases, catalytic domain"/>
    <property type="match status" value="1"/>
</dbReference>
<feature type="short sequence motif" description="Meso-diaminopimelate recognition motif" evidence="7">
    <location>
        <begin position="402"/>
        <end position="405"/>
    </location>
</feature>
<dbReference type="EMBL" id="JACJKJ010000016">
    <property type="protein sequence ID" value="MBM6807118.1"/>
    <property type="molecule type" value="Genomic_DNA"/>
</dbReference>
<feature type="domain" description="Mur ligase C-terminal" evidence="10">
    <location>
        <begin position="327"/>
        <end position="457"/>
    </location>
</feature>
<dbReference type="NCBIfam" id="NF001124">
    <property type="entry name" value="PRK00139.1-2"/>
    <property type="match status" value="1"/>
</dbReference>
<feature type="binding site" evidence="7">
    <location>
        <position position="188"/>
    </location>
    <ligand>
        <name>UDP-N-acetyl-alpha-D-muramoyl-L-alanyl-D-glutamate</name>
        <dbReference type="ChEBI" id="CHEBI:83900"/>
    </ligand>
</feature>
<comment type="PTM">
    <text evidence="7">Carboxylation is probably crucial for Mg(2+) binding and, consequently, for the gamma-phosphate positioning of ATP.</text>
</comment>
<evidence type="ECO:0000256" key="3">
    <source>
        <dbReference type="ARBA" id="ARBA00022960"/>
    </source>
</evidence>
<evidence type="ECO:0000256" key="1">
    <source>
        <dbReference type="ARBA" id="ARBA00005898"/>
    </source>
</evidence>
<evidence type="ECO:0000256" key="5">
    <source>
        <dbReference type="ARBA" id="ARBA00023306"/>
    </source>
</evidence>
<evidence type="ECO:0000256" key="2">
    <source>
        <dbReference type="ARBA" id="ARBA00022618"/>
    </source>
</evidence>
<dbReference type="Pfam" id="PF01225">
    <property type="entry name" value="Mur_ligase"/>
    <property type="match status" value="1"/>
</dbReference>
<keyword evidence="2 7" id="KW-0132">Cell division</keyword>
<dbReference type="GO" id="GO:0008765">
    <property type="term" value="F:UDP-N-acetylmuramoylalanyl-D-glutamate-2,6-diaminopimelate ligase activity"/>
    <property type="evidence" value="ECO:0007669"/>
    <property type="project" value="UniProtKB-EC"/>
</dbReference>
<keyword evidence="7 12" id="KW-0436">Ligase</keyword>
<dbReference type="Pfam" id="PF02875">
    <property type="entry name" value="Mur_ligase_C"/>
    <property type="match status" value="1"/>
</dbReference>
<accession>A0ABS2FAR4</accession>
<dbReference type="Gene3D" id="3.40.1190.10">
    <property type="entry name" value="Mur-like, catalytic domain"/>
    <property type="match status" value="1"/>
</dbReference>
<keyword evidence="5 7" id="KW-0131">Cell cycle</keyword>
<feature type="binding site" evidence="7">
    <location>
        <position position="378"/>
    </location>
    <ligand>
        <name>meso-2,6-diaminopimelate</name>
        <dbReference type="ChEBI" id="CHEBI:57791"/>
    </ligand>
</feature>
<feature type="binding site" evidence="7">
    <location>
        <position position="186"/>
    </location>
    <ligand>
        <name>UDP-N-acetyl-alpha-D-muramoyl-L-alanyl-D-glutamate</name>
        <dbReference type="ChEBI" id="CHEBI:83900"/>
    </ligand>
</feature>
<keyword evidence="7" id="KW-0963">Cytoplasm</keyword>
<gene>
    <name evidence="7" type="primary">murE</name>
    <name evidence="12" type="ORF">H6A24_11545</name>
</gene>
<comment type="similarity">
    <text evidence="1 7">Belongs to the MurCDEF family. MurE subfamily.</text>
</comment>
<reference evidence="12 13" key="1">
    <citation type="journal article" date="2021" name="Sci. Rep.">
        <title>The distribution of antibiotic resistance genes in chicken gut microbiota commensals.</title>
        <authorList>
            <person name="Juricova H."/>
            <person name="Matiasovicova J."/>
            <person name="Kubasova T."/>
            <person name="Cejkova D."/>
            <person name="Rychlik I."/>
        </authorList>
    </citation>
    <scope>NUCLEOTIDE SEQUENCE [LARGE SCALE GENOMIC DNA]</scope>
    <source>
        <strain evidence="12 13">An768</strain>
    </source>
</reference>
<dbReference type="NCBIfam" id="NF001126">
    <property type="entry name" value="PRK00139.1-4"/>
    <property type="match status" value="1"/>
</dbReference>
<comment type="caution">
    <text evidence="7">Lacks conserved residue(s) required for the propagation of feature annotation.</text>
</comment>
<evidence type="ECO:0000256" key="7">
    <source>
        <dbReference type="HAMAP-Rule" id="MF_00208"/>
    </source>
</evidence>
<comment type="caution">
    <text evidence="12">The sequence shown here is derived from an EMBL/GenBank/DDBJ whole genome shotgun (WGS) entry which is preliminary data.</text>
</comment>
<feature type="binding site" evidence="7">
    <location>
        <position position="459"/>
    </location>
    <ligand>
        <name>meso-2,6-diaminopimelate</name>
        <dbReference type="ChEBI" id="CHEBI:57791"/>
    </ligand>
</feature>
<feature type="binding site" evidence="7">
    <location>
        <position position="180"/>
    </location>
    <ligand>
        <name>UDP-N-acetyl-alpha-D-muramoyl-L-alanyl-D-glutamate</name>
        <dbReference type="ChEBI" id="CHEBI:83900"/>
    </ligand>
</feature>
<comment type="function">
    <text evidence="7">Catalyzes the addition of meso-diaminopimelic acid to the nucleotide precursor UDP-N-acetylmuramoyl-L-alanyl-D-glutamate (UMAG) in the biosynthesis of bacterial cell-wall peptidoglycan.</text>
</comment>
<feature type="domain" description="Mur ligase N-terminal catalytic" evidence="9">
    <location>
        <begin position="23"/>
        <end position="97"/>
    </location>
</feature>
<keyword evidence="6 7" id="KW-0961">Cell wall biogenesis/degradation</keyword>
<proteinExistence type="inferred from homology"/>
<protein>
    <recommendedName>
        <fullName evidence="7">UDP-N-acetylmuramoyl-L-alanyl-D-glutamate--2,6-diaminopimelate ligase</fullName>
        <ecNumber evidence="7">6.3.2.13</ecNumber>
    </recommendedName>
    <alternativeName>
        <fullName evidence="7">Meso-A2pm-adding enzyme</fullName>
    </alternativeName>
    <alternativeName>
        <fullName evidence="7">Meso-diaminopimelate-adding enzyme</fullName>
    </alternativeName>
    <alternativeName>
        <fullName evidence="7">UDP-MurNAc-L-Ala-D-Glu:meso-diaminopimelate ligase</fullName>
    </alternativeName>
    <alternativeName>
        <fullName evidence="7">UDP-MurNAc-tripeptide synthetase</fullName>
    </alternativeName>
    <alternativeName>
        <fullName evidence="7">UDP-N-acetylmuramyl-tripeptide synthetase</fullName>
    </alternativeName>
</protein>
<feature type="modified residue" description="N6-carboxylysine" evidence="7">
    <location>
        <position position="220"/>
    </location>
</feature>
<dbReference type="SUPFAM" id="SSF53244">
    <property type="entry name" value="MurD-like peptide ligases, peptide-binding domain"/>
    <property type="match status" value="1"/>
</dbReference>
<dbReference type="Gene3D" id="3.40.1390.10">
    <property type="entry name" value="MurE/MurF, N-terminal domain"/>
    <property type="match status" value="1"/>
</dbReference>
<feature type="binding site" evidence="7">
    <location>
        <begin position="402"/>
        <end position="405"/>
    </location>
    <ligand>
        <name>meso-2,6-diaminopimelate</name>
        <dbReference type="ChEBI" id="CHEBI:57791"/>
    </ligand>
</feature>
<name>A0ABS2FAR4_9BACE</name>
<dbReference type="InterPro" id="IPR036565">
    <property type="entry name" value="Mur-like_cat_sf"/>
</dbReference>
<dbReference type="InterPro" id="IPR000713">
    <property type="entry name" value="Mur_ligase_N"/>
</dbReference>
<comment type="subcellular location">
    <subcellularLocation>
        <location evidence="7 8">Cytoplasm</location>
    </subcellularLocation>
</comment>
<dbReference type="InterPro" id="IPR036615">
    <property type="entry name" value="Mur_ligase_C_dom_sf"/>
</dbReference>
<evidence type="ECO:0000313" key="12">
    <source>
        <dbReference type="EMBL" id="MBM6807118.1"/>
    </source>
</evidence>
<comment type="pathway">
    <text evidence="7 8">Cell wall biogenesis; peptidoglycan biosynthesis.</text>
</comment>
<evidence type="ECO:0000256" key="6">
    <source>
        <dbReference type="ARBA" id="ARBA00023316"/>
    </source>
</evidence>
<feature type="binding site" evidence="7">
    <location>
        <position position="455"/>
    </location>
    <ligand>
        <name>meso-2,6-diaminopimelate</name>
        <dbReference type="ChEBI" id="CHEBI:57791"/>
    </ligand>
</feature>
<keyword evidence="7" id="KW-0547">Nucleotide-binding</keyword>
<sequence>MKLEEILKSVNVCRWAGDLNIEVTDIQMDSRLVKPGCLFVAVKGTQTDGHAYIGKAIAGGAAAIVCEILPEQTDDKVTYVQVSDSEDAVGKLATTFYGNPTEKLDLVGVTGTNGKTTIATLLYEMFRRFGYKVGLISTVCNYIDGEAIPTDHTTPDPITLNRLLGKMADEGCKYAFMEVSSHSVAQKRIGGLKFAGGIFTNLTRDHLDYHKTFENYLKAKKAFFDGLPKSAFALTNADDKNGLVMVQNTKAKVATYSLRTLCDFKGKVLEDGFEGMLLDINNREVNVQFIGRFNASNLLAVYGAACLLGKQPEEVLIALSILRPVSGRFDAIRSPKGYTAIVDYAHTPDALENVLNAIHEVLKGRGQVITVVGAGGNRDKGKRPLMAQESVKQSDKVVITSDNPRFEEPQDIINDMLAGLTKEDMRKVISIADRREAIRTACMLAQPGDVVLIAGKGHENYQEVKGVKHHFDDKEVVKDIFANEN</sequence>
<keyword evidence="13" id="KW-1185">Reference proteome</keyword>
<dbReference type="RefSeq" id="WP_178257216.1">
    <property type="nucleotide sequence ID" value="NZ_JACJKJ010000016.1"/>
</dbReference>
<feature type="binding site" evidence="7">
    <location>
        <position position="30"/>
    </location>
    <ligand>
        <name>UDP-N-acetyl-alpha-D-muramoyl-L-alanyl-D-glutamate</name>
        <dbReference type="ChEBI" id="CHEBI:83900"/>
    </ligand>
</feature>
<dbReference type="InterPro" id="IPR004101">
    <property type="entry name" value="Mur_ligase_C"/>
</dbReference>
<evidence type="ECO:0000313" key="13">
    <source>
        <dbReference type="Proteomes" id="UP000782117"/>
    </source>
</evidence>
<dbReference type="SUPFAM" id="SSF63418">
    <property type="entry name" value="MurE/MurF N-terminal domain"/>
    <property type="match status" value="1"/>
</dbReference>
<dbReference type="NCBIfam" id="TIGR01085">
    <property type="entry name" value="murE"/>
    <property type="match status" value="1"/>
</dbReference>
<organism evidence="12 13">
    <name type="scientific">Bacteroides caecicola</name>
    <dbReference type="NCBI Taxonomy" id="1462569"/>
    <lineage>
        <taxon>Bacteria</taxon>
        <taxon>Pseudomonadati</taxon>
        <taxon>Bacteroidota</taxon>
        <taxon>Bacteroidia</taxon>
        <taxon>Bacteroidales</taxon>
        <taxon>Bacteroidaceae</taxon>
        <taxon>Bacteroides</taxon>
    </lineage>
</organism>
<dbReference type="PANTHER" id="PTHR23135:SF4">
    <property type="entry name" value="UDP-N-ACETYLMURAMOYL-L-ALANYL-D-GLUTAMATE--2,6-DIAMINOPIMELATE LIGASE MURE HOMOLOG, CHLOROPLASTIC"/>
    <property type="match status" value="1"/>
</dbReference>
<keyword evidence="4 7" id="KW-0573">Peptidoglycan synthesis</keyword>